<comment type="caution">
    <text evidence="7">The sequence shown here is derived from an EMBL/GenBank/DDBJ whole genome shotgun (WGS) entry which is preliminary data.</text>
</comment>
<accession>A0AAV6VQK5</accession>
<proteinExistence type="predicted"/>
<reference evidence="7 8" key="1">
    <citation type="journal article" date="2022" name="Nat. Ecol. Evol.">
        <title>A masculinizing supergene underlies an exaggerated male reproductive morph in a spider.</title>
        <authorList>
            <person name="Hendrickx F."/>
            <person name="De Corte Z."/>
            <person name="Sonet G."/>
            <person name="Van Belleghem S.M."/>
            <person name="Kostlbacher S."/>
            <person name="Vangestel C."/>
        </authorList>
    </citation>
    <scope>NUCLEOTIDE SEQUENCE [LARGE SCALE GENOMIC DNA]</scope>
    <source>
        <strain evidence="7">W744_W776</strain>
    </source>
</reference>
<evidence type="ECO:0000313" key="7">
    <source>
        <dbReference type="EMBL" id="KAG8198031.1"/>
    </source>
</evidence>
<dbReference type="Pfam" id="PF03098">
    <property type="entry name" value="An_peroxidase"/>
    <property type="match status" value="1"/>
</dbReference>
<dbReference type="PANTHER" id="PTHR11475">
    <property type="entry name" value="OXIDASE/PEROXIDASE"/>
    <property type="match status" value="1"/>
</dbReference>
<keyword evidence="6" id="KW-0479">Metal-binding</keyword>
<feature type="binding site" description="axial binding residue" evidence="6">
    <location>
        <position position="459"/>
    </location>
    <ligand>
        <name>heme b</name>
        <dbReference type="ChEBI" id="CHEBI:60344"/>
    </ligand>
    <ligandPart>
        <name>Fe</name>
        <dbReference type="ChEBI" id="CHEBI:18248"/>
    </ligandPart>
</feature>
<dbReference type="PROSITE" id="PS50292">
    <property type="entry name" value="PEROXIDASE_3"/>
    <property type="match status" value="1"/>
</dbReference>
<name>A0AAV6VQK5_9ARAC</name>
<dbReference type="GO" id="GO:0005576">
    <property type="term" value="C:extracellular region"/>
    <property type="evidence" value="ECO:0007669"/>
    <property type="project" value="UniProtKB-SubCell"/>
</dbReference>
<evidence type="ECO:0000256" key="5">
    <source>
        <dbReference type="ARBA" id="ARBA00023180"/>
    </source>
</evidence>
<dbReference type="Gene3D" id="1.10.640.10">
    <property type="entry name" value="Haem peroxidase domain superfamily, animal type"/>
    <property type="match status" value="1"/>
</dbReference>
<keyword evidence="3" id="KW-0560">Oxidoreductase</keyword>
<dbReference type="FunFam" id="1.10.640.10:FF:000003">
    <property type="entry name" value="chorion peroxidase"/>
    <property type="match status" value="1"/>
</dbReference>
<comment type="subcellular location">
    <subcellularLocation>
        <location evidence="1">Secreted</location>
    </subcellularLocation>
</comment>
<keyword evidence="4" id="KW-0732">Signal</keyword>
<dbReference type="InterPro" id="IPR019791">
    <property type="entry name" value="Haem_peroxidase_animal"/>
</dbReference>
<keyword evidence="6" id="KW-0349">Heme</keyword>
<evidence type="ECO:0000256" key="4">
    <source>
        <dbReference type="ARBA" id="ARBA00022729"/>
    </source>
</evidence>
<dbReference type="GO" id="GO:0006979">
    <property type="term" value="P:response to oxidative stress"/>
    <property type="evidence" value="ECO:0007669"/>
    <property type="project" value="InterPro"/>
</dbReference>
<keyword evidence="8" id="KW-1185">Reference proteome</keyword>
<dbReference type="AlphaFoldDB" id="A0AAV6VQK5"/>
<dbReference type="PANTHER" id="PTHR11475:SF4">
    <property type="entry name" value="CHORION PEROXIDASE"/>
    <property type="match status" value="1"/>
</dbReference>
<dbReference type="PRINTS" id="PR00457">
    <property type="entry name" value="ANPEROXIDASE"/>
</dbReference>
<keyword evidence="2" id="KW-0964">Secreted</keyword>
<evidence type="ECO:0008006" key="9">
    <source>
        <dbReference type="Google" id="ProtNLM"/>
    </source>
</evidence>
<evidence type="ECO:0000256" key="2">
    <source>
        <dbReference type="ARBA" id="ARBA00022525"/>
    </source>
</evidence>
<evidence type="ECO:0000256" key="1">
    <source>
        <dbReference type="ARBA" id="ARBA00004613"/>
    </source>
</evidence>
<dbReference type="InterPro" id="IPR010255">
    <property type="entry name" value="Haem_peroxidase_sf"/>
</dbReference>
<evidence type="ECO:0000313" key="8">
    <source>
        <dbReference type="Proteomes" id="UP000827092"/>
    </source>
</evidence>
<dbReference type="EMBL" id="JAFNEN010000045">
    <property type="protein sequence ID" value="KAG8198031.1"/>
    <property type="molecule type" value="Genomic_DNA"/>
</dbReference>
<dbReference type="Proteomes" id="UP000827092">
    <property type="component" value="Unassembled WGS sequence"/>
</dbReference>
<dbReference type="CDD" id="cd09823">
    <property type="entry name" value="peroxinectin_like"/>
    <property type="match status" value="1"/>
</dbReference>
<evidence type="ECO:0000256" key="3">
    <source>
        <dbReference type="ARBA" id="ARBA00022559"/>
    </source>
</evidence>
<keyword evidence="5" id="KW-0325">Glycoprotein</keyword>
<gene>
    <name evidence="7" type="ORF">JTE90_001869</name>
</gene>
<evidence type="ECO:0000256" key="6">
    <source>
        <dbReference type="PIRSR" id="PIRSR619791-2"/>
    </source>
</evidence>
<keyword evidence="6" id="KW-0408">Iron</keyword>
<organism evidence="7 8">
    <name type="scientific">Oedothorax gibbosus</name>
    <dbReference type="NCBI Taxonomy" id="931172"/>
    <lineage>
        <taxon>Eukaryota</taxon>
        <taxon>Metazoa</taxon>
        <taxon>Ecdysozoa</taxon>
        <taxon>Arthropoda</taxon>
        <taxon>Chelicerata</taxon>
        <taxon>Arachnida</taxon>
        <taxon>Araneae</taxon>
        <taxon>Araneomorphae</taxon>
        <taxon>Entelegynae</taxon>
        <taxon>Araneoidea</taxon>
        <taxon>Linyphiidae</taxon>
        <taxon>Erigoninae</taxon>
        <taxon>Oedothorax</taxon>
    </lineage>
</organism>
<protein>
    <recommendedName>
        <fullName evidence="9">Peroxidase</fullName>
    </recommendedName>
</protein>
<dbReference type="GO" id="GO:0004601">
    <property type="term" value="F:peroxidase activity"/>
    <property type="evidence" value="ECO:0007669"/>
    <property type="project" value="UniProtKB-KW"/>
</dbReference>
<dbReference type="InterPro" id="IPR037120">
    <property type="entry name" value="Haem_peroxidase_sf_animal"/>
</dbReference>
<dbReference type="GO" id="GO:0046872">
    <property type="term" value="F:metal ion binding"/>
    <property type="evidence" value="ECO:0007669"/>
    <property type="project" value="UniProtKB-KW"/>
</dbReference>
<dbReference type="GO" id="GO:0020037">
    <property type="term" value="F:heme binding"/>
    <property type="evidence" value="ECO:0007669"/>
    <property type="project" value="InterPro"/>
</dbReference>
<keyword evidence="3" id="KW-0575">Peroxidase</keyword>
<sequence length="699" mass="79195">MSERLLDSEKGITKSNVVNGVWNKVSQKDDNTLQEFEKFNECWKAAENQLKSDKIKEKHVGINFKKDVSGSVAAPKGCPFSSLGNNLFQSPAATEAQVNCALLSEQVRRELGKCIDLSFLPKECKPVWKNKCFTSYKYRMIDGSCNNQIHPTWGKSGTPFMRMMTPVYGDGVSSIRTSKKGEPLPNARFLSQKLYSKKLKPDIEESLLFMYFGLFVDHDMLETGISSGNLPCCDEKFLKFPESRSKECLEIAVSPDDPFYGPRNVRCLGVVRSMPVNGECVGRREQLNAATSYLDGSAIYGSTMEKMKSLRSFSKGQLRSQDINKTPFMASSDNTGYTCGTPSEPHKCFDAGDSRVNMLVELTAMHTLWYREHNKLAEELQRINPKWTDETLFQEARRILIAELQYITFKEFLPLLLGDEAMDYFKLNIDNGKYYNGYDDTIDPSVFNVFGAAAFRFGHSLAQDVVHLVGPDNSTVESIPLRETYFNPELLYHKGLDYLLRGAVSQQLRAVDSYISKEIREHLFQAAGKDFGHDLAAVGIQRGRDHGIPGYTKWRLACGLSEIKTWVDLKSVMDEERVKTLKEVYQFVEDIDLIPAGLAEEQVEGSLLGPTYLCLIGRQFKKTRQGDRLWFELQDKLGSFTADQLKEIYKSCMARIVCDNSDDMKKIQKLPFKVPSPENLLLDCETIPKVNLSEWKSIN</sequence>
<dbReference type="SUPFAM" id="SSF48113">
    <property type="entry name" value="Heme-dependent peroxidases"/>
    <property type="match status" value="1"/>
</dbReference>